<feature type="transmembrane region" description="Helical" evidence="1">
    <location>
        <begin position="38"/>
        <end position="58"/>
    </location>
</feature>
<evidence type="ECO:0000313" key="2">
    <source>
        <dbReference type="EMBL" id="BAE49472.1"/>
    </source>
</evidence>
<evidence type="ECO:0000313" key="3">
    <source>
        <dbReference type="Proteomes" id="UP000007058"/>
    </source>
</evidence>
<reference evidence="2 3" key="1">
    <citation type="journal article" date="2005" name="DNA Res.">
        <title>Complete genome sequence of the facultative anaerobic magnetotactic bacterium Magnetospirillum sp. strain AMB-1.</title>
        <authorList>
            <person name="Matsunaga T."/>
            <person name="Okamura Y."/>
            <person name="Fukuda Y."/>
            <person name="Wahyudi A.T."/>
            <person name="Murase Y."/>
            <person name="Takeyama H."/>
        </authorList>
    </citation>
    <scope>NUCLEOTIDE SEQUENCE [LARGE SCALE GENOMIC DNA]</scope>
    <source>
        <strain evidence="3">ATCC 700264 / AMB-1</strain>
    </source>
</reference>
<keyword evidence="1" id="KW-0472">Membrane</keyword>
<keyword evidence="3" id="KW-1185">Reference proteome</keyword>
<dbReference type="AlphaFoldDB" id="Q2W9K3"/>
<dbReference type="KEGG" id="mag:amb0668"/>
<keyword evidence="1" id="KW-0812">Transmembrane</keyword>
<proteinExistence type="predicted"/>
<gene>
    <name evidence="2" type="ordered locus">amb0668</name>
</gene>
<dbReference type="HOGENOM" id="CLU_2585517_0_0_5"/>
<name>Q2W9K3_PARM1</name>
<sequence length="80" mass="8577">MADLQCLSHVREAVYMAGKGRASRAAKERTMIVSTMDIVMAAIGALSIAGLGISISAWRHAARVERELDKDQHDGIPSAI</sequence>
<evidence type="ECO:0000256" key="1">
    <source>
        <dbReference type="SAM" id="Phobius"/>
    </source>
</evidence>
<dbReference type="Proteomes" id="UP000007058">
    <property type="component" value="Chromosome"/>
</dbReference>
<dbReference type="EMBL" id="AP007255">
    <property type="protein sequence ID" value="BAE49472.1"/>
    <property type="molecule type" value="Genomic_DNA"/>
</dbReference>
<accession>Q2W9K3</accession>
<keyword evidence="1" id="KW-1133">Transmembrane helix</keyword>
<protein>
    <submittedName>
        <fullName evidence="2">Uncharacterized protein</fullName>
    </submittedName>
</protein>
<organism evidence="2 3">
    <name type="scientific">Paramagnetospirillum magneticum (strain ATCC 700264 / AMB-1)</name>
    <name type="common">Magnetospirillum magneticum</name>
    <dbReference type="NCBI Taxonomy" id="342108"/>
    <lineage>
        <taxon>Bacteria</taxon>
        <taxon>Pseudomonadati</taxon>
        <taxon>Pseudomonadota</taxon>
        <taxon>Alphaproteobacteria</taxon>
        <taxon>Rhodospirillales</taxon>
        <taxon>Magnetospirillaceae</taxon>
        <taxon>Paramagnetospirillum</taxon>
    </lineage>
</organism>